<evidence type="ECO:0000313" key="4">
    <source>
        <dbReference type="EMBL" id="CAJ1979213.1"/>
    </source>
</evidence>
<dbReference type="Gramene" id="rna-AYBTSS11_LOCUS31426">
    <property type="protein sequence ID" value="CAJ1979213.1"/>
    <property type="gene ID" value="gene-AYBTSS11_LOCUS31426"/>
</dbReference>
<protein>
    <submittedName>
        <fullName evidence="4">Uncharacterized protein</fullName>
    </submittedName>
</protein>
<feature type="compositionally biased region" description="Polar residues" evidence="3">
    <location>
        <begin position="1"/>
        <end position="23"/>
    </location>
</feature>
<dbReference type="PANTHER" id="PTHR33142:SF105">
    <property type="match status" value="1"/>
</dbReference>
<dbReference type="GO" id="GO:0032875">
    <property type="term" value="P:regulation of DNA endoreduplication"/>
    <property type="evidence" value="ECO:0007669"/>
    <property type="project" value="InterPro"/>
</dbReference>
<evidence type="ECO:0000256" key="2">
    <source>
        <dbReference type="ARBA" id="ARBA00023306"/>
    </source>
</evidence>
<gene>
    <name evidence="4" type="ORF">AYBTSS11_LOCUS31426</name>
</gene>
<feature type="region of interest" description="Disordered" evidence="3">
    <location>
        <begin position="1"/>
        <end position="25"/>
    </location>
</feature>
<dbReference type="GO" id="GO:0004860">
    <property type="term" value="F:protein kinase inhibitor activity"/>
    <property type="evidence" value="ECO:0007669"/>
    <property type="project" value="UniProtKB-KW"/>
</dbReference>
<dbReference type="PANTHER" id="PTHR33142">
    <property type="entry name" value="CYCLIN-DEPENDENT PROTEIN KINASE INHIBITOR SMR13"/>
    <property type="match status" value="1"/>
</dbReference>
<evidence type="ECO:0000256" key="3">
    <source>
        <dbReference type="SAM" id="MobiDB-lite"/>
    </source>
</evidence>
<keyword evidence="1" id="KW-0649">Protein kinase inhibitor</keyword>
<evidence type="ECO:0000313" key="5">
    <source>
        <dbReference type="Proteomes" id="UP001189624"/>
    </source>
</evidence>
<dbReference type="EMBL" id="OY731408">
    <property type="protein sequence ID" value="CAJ1979213.1"/>
    <property type="molecule type" value="Genomic_DNA"/>
</dbReference>
<organism evidence="4 5">
    <name type="scientific">Sphenostylis stenocarpa</name>
    <dbReference type="NCBI Taxonomy" id="92480"/>
    <lineage>
        <taxon>Eukaryota</taxon>
        <taxon>Viridiplantae</taxon>
        <taxon>Streptophyta</taxon>
        <taxon>Embryophyta</taxon>
        <taxon>Tracheophyta</taxon>
        <taxon>Spermatophyta</taxon>
        <taxon>Magnoliopsida</taxon>
        <taxon>eudicotyledons</taxon>
        <taxon>Gunneridae</taxon>
        <taxon>Pentapetalae</taxon>
        <taxon>rosids</taxon>
        <taxon>fabids</taxon>
        <taxon>Fabales</taxon>
        <taxon>Fabaceae</taxon>
        <taxon>Papilionoideae</taxon>
        <taxon>50 kb inversion clade</taxon>
        <taxon>NPAAA clade</taxon>
        <taxon>indigoferoid/millettioid clade</taxon>
        <taxon>Phaseoleae</taxon>
        <taxon>Sphenostylis</taxon>
    </lineage>
</organism>
<dbReference type="AlphaFoldDB" id="A0AA86W6F8"/>
<sequence length="161" mass="18281">MSSGSTQHQVPPQLEDSSISKQEGSVGDAKILKVIVAQEGNGEELEDCKTPTSSGNRIPIIQKCPPAPRKKRRLQKSPFFSSIKRSSLNGFSHVVRHDEEVESFFQSMFELARVKKRCRSRIRPDIHNSEMIKTDRARSDRKFESFFLRQLKTALSLPPNV</sequence>
<name>A0AA86W6F8_9FABA</name>
<keyword evidence="2" id="KW-0131">Cell cycle</keyword>
<dbReference type="InterPro" id="IPR040389">
    <property type="entry name" value="SMR"/>
</dbReference>
<accession>A0AA86W6F8</accession>
<proteinExistence type="predicted"/>
<dbReference type="Proteomes" id="UP001189624">
    <property type="component" value="Chromosome 11"/>
</dbReference>
<feature type="region of interest" description="Disordered" evidence="3">
    <location>
        <begin position="42"/>
        <end position="75"/>
    </location>
</feature>
<reference evidence="4" key="1">
    <citation type="submission" date="2023-10" db="EMBL/GenBank/DDBJ databases">
        <authorList>
            <person name="Domelevo Entfellner J.-B."/>
        </authorList>
    </citation>
    <scope>NUCLEOTIDE SEQUENCE</scope>
</reference>
<keyword evidence="5" id="KW-1185">Reference proteome</keyword>
<evidence type="ECO:0000256" key="1">
    <source>
        <dbReference type="ARBA" id="ARBA00023013"/>
    </source>
</evidence>